<dbReference type="SUPFAM" id="SSF53335">
    <property type="entry name" value="S-adenosyl-L-methionine-dependent methyltransferases"/>
    <property type="match status" value="1"/>
</dbReference>
<proteinExistence type="predicted"/>
<dbReference type="PANTHER" id="PTHR43861">
    <property type="entry name" value="TRANS-ACONITATE 2-METHYLTRANSFERASE-RELATED"/>
    <property type="match status" value="1"/>
</dbReference>
<name>A0A432LAC7_9BACI</name>
<evidence type="ECO:0000313" key="4">
    <source>
        <dbReference type="Proteomes" id="UP000287910"/>
    </source>
</evidence>
<feature type="domain" description="Methyltransferase" evidence="2">
    <location>
        <begin position="36"/>
        <end position="131"/>
    </location>
</feature>
<gene>
    <name evidence="3" type="ORF">EK386_12850</name>
</gene>
<keyword evidence="1 3" id="KW-0808">Transferase</keyword>
<dbReference type="InterPro" id="IPR029063">
    <property type="entry name" value="SAM-dependent_MTases_sf"/>
</dbReference>
<dbReference type="Proteomes" id="UP000287910">
    <property type="component" value="Unassembled WGS sequence"/>
</dbReference>
<dbReference type="GO" id="GO:0008168">
    <property type="term" value="F:methyltransferase activity"/>
    <property type="evidence" value="ECO:0007669"/>
    <property type="project" value="UniProtKB-KW"/>
</dbReference>
<dbReference type="AlphaFoldDB" id="A0A432LAC7"/>
<dbReference type="Gene3D" id="3.40.50.150">
    <property type="entry name" value="Vaccinia Virus protein VP39"/>
    <property type="match status" value="1"/>
</dbReference>
<reference evidence="3 4" key="1">
    <citation type="submission" date="2018-12" db="EMBL/GenBank/DDBJ databases">
        <title>Lysinibacillus antri sp. nov., isolated from a cave soil.</title>
        <authorList>
            <person name="Narsing Rao M.P."/>
            <person name="Zhang H."/>
            <person name="Dong Z.-Y."/>
            <person name="Niu X.-K."/>
            <person name="Zhang K."/>
            <person name="Fang B.-Z."/>
            <person name="Kang Y.-Q."/>
            <person name="Xiao M."/>
            <person name="Li W.-J."/>
        </authorList>
    </citation>
    <scope>NUCLEOTIDE SEQUENCE [LARGE SCALE GENOMIC DNA]</scope>
    <source>
        <strain evidence="3 4">SYSU K30002</strain>
    </source>
</reference>
<dbReference type="RefSeq" id="WP_126659581.1">
    <property type="nucleotide sequence ID" value="NZ_RYYR01000017.1"/>
</dbReference>
<evidence type="ECO:0000256" key="1">
    <source>
        <dbReference type="ARBA" id="ARBA00022679"/>
    </source>
</evidence>
<dbReference type="Gene3D" id="2.20.25.110">
    <property type="entry name" value="S-adenosyl-L-methionine-dependent methyltransferases"/>
    <property type="match status" value="1"/>
</dbReference>
<keyword evidence="4" id="KW-1185">Reference proteome</keyword>
<dbReference type="Pfam" id="PF13649">
    <property type="entry name" value="Methyltransf_25"/>
    <property type="match status" value="1"/>
</dbReference>
<dbReference type="PANTHER" id="PTHR43861:SF3">
    <property type="entry name" value="PUTATIVE (AFU_ORTHOLOGUE AFUA_2G14390)-RELATED"/>
    <property type="match status" value="1"/>
</dbReference>
<dbReference type="EMBL" id="RYYR01000017">
    <property type="protein sequence ID" value="RUL51092.1"/>
    <property type="molecule type" value="Genomic_DNA"/>
</dbReference>
<dbReference type="CDD" id="cd02440">
    <property type="entry name" value="AdoMet_MTases"/>
    <property type="match status" value="1"/>
</dbReference>
<accession>A0A432LAC7</accession>
<dbReference type="InterPro" id="IPR041698">
    <property type="entry name" value="Methyltransf_25"/>
</dbReference>
<evidence type="ECO:0000259" key="2">
    <source>
        <dbReference type="Pfam" id="PF13649"/>
    </source>
</evidence>
<protein>
    <submittedName>
        <fullName evidence="3">Class I SAM-dependent methyltransferase</fullName>
    </submittedName>
</protein>
<evidence type="ECO:0000313" key="3">
    <source>
        <dbReference type="EMBL" id="RUL51092.1"/>
    </source>
</evidence>
<comment type="caution">
    <text evidence="3">The sequence shown here is derived from an EMBL/GenBank/DDBJ whole genome shotgun (WGS) entry which is preliminary data.</text>
</comment>
<sequence>MSFYQSLASYYDRIFLLNNMALTFVEKHFQQGESLLDIGAGTGNMALALAEKGFIVKASEPDEEMVDIIRTKVEAKAFPISIYSETMQQIEAIGGFFDGILCVGNTLPHLKNLLEIQEFLGGCFNKLHAGGRLILQLVNYDHVLANDNFTFPVIEKEDFTFTRHYTKQEDNILFTSKLKVEDVENENTIALYPVVSKQLQTILGNVGFKDVAIYGSFKGEPYSSDSKAMILVARKNH</sequence>
<organism evidence="3 4">
    <name type="scientific">Lysinibacillus antri</name>
    <dbReference type="NCBI Taxonomy" id="2498145"/>
    <lineage>
        <taxon>Bacteria</taxon>
        <taxon>Bacillati</taxon>
        <taxon>Bacillota</taxon>
        <taxon>Bacilli</taxon>
        <taxon>Bacillales</taxon>
        <taxon>Bacillaceae</taxon>
        <taxon>Lysinibacillus</taxon>
    </lineage>
</organism>
<dbReference type="GO" id="GO:0032259">
    <property type="term" value="P:methylation"/>
    <property type="evidence" value="ECO:0007669"/>
    <property type="project" value="UniProtKB-KW"/>
</dbReference>
<keyword evidence="3" id="KW-0489">Methyltransferase</keyword>